<keyword evidence="1" id="KW-0413">Isomerase</keyword>
<evidence type="ECO:0000313" key="2">
    <source>
        <dbReference type="Proteomes" id="UP000238390"/>
    </source>
</evidence>
<evidence type="ECO:0000313" key="1">
    <source>
        <dbReference type="EMBL" id="AVK04872.1"/>
    </source>
</evidence>
<dbReference type="GO" id="GO:0016853">
    <property type="term" value="F:isomerase activity"/>
    <property type="evidence" value="ECO:0007669"/>
    <property type="project" value="UniProtKB-KW"/>
</dbReference>
<reference evidence="1 2" key="1">
    <citation type="submission" date="2018-02" db="EMBL/GenBank/DDBJ databases">
        <title>FDA/CDC Antimicrobial Resistant Isolate Bank Genome Sequencing.</title>
        <authorList>
            <person name="Benahmed F.H."/>
            <person name="Lutgring J.D."/>
            <person name="Yoo B."/>
            <person name="Machado M."/>
            <person name="Brown A."/>
            <person name="McAllister G."/>
            <person name="Perry A."/>
            <person name="Halpin A.L."/>
            <person name="Vavikolanu K."/>
            <person name="Ott S."/>
            <person name="Zhao X."/>
            <person name="Tallon L.J."/>
            <person name="Sadzewicz L."/>
            <person name="Aluvathingal J."/>
            <person name="Nadendla S."/>
            <person name="Voskania-kordi A."/>
            <person name="Simonyan V."/>
            <person name="Patel J."/>
            <person name="Shawar R.M."/>
        </authorList>
    </citation>
    <scope>NUCLEOTIDE SEQUENCE [LARGE SCALE GENOMIC DNA]</scope>
    <source>
        <strain evidence="1 2">AR_0356</strain>
    </source>
</reference>
<dbReference type="InterPro" id="IPR036237">
    <property type="entry name" value="Xyl_isomerase-like_sf"/>
</dbReference>
<protein>
    <submittedName>
        <fullName evidence="1">Xylose isomerase-like TIM barrel family protein</fullName>
    </submittedName>
</protein>
<organism evidence="1 2">
    <name type="scientific">Pseudomonas paraeruginosa</name>
    <dbReference type="NCBI Taxonomy" id="2994495"/>
    <lineage>
        <taxon>Bacteria</taxon>
        <taxon>Pseudomonadati</taxon>
        <taxon>Pseudomonadota</taxon>
        <taxon>Gammaproteobacteria</taxon>
        <taxon>Pseudomonadales</taxon>
        <taxon>Pseudomonadaceae</taxon>
        <taxon>Pseudomonas</taxon>
    </lineage>
</organism>
<dbReference type="RefSeq" id="WP_034081566.1">
    <property type="nucleotide sequence ID" value="NZ_CP020560.1"/>
</dbReference>
<keyword evidence="2" id="KW-1185">Reference proteome</keyword>
<dbReference type="SUPFAM" id="SSF51658">
    <property type="entry name" value="Xylose isomerase-like"/>
    <property type="match status" value="1"/>
</dbReference>
<dbReference type="EMBL" id="CP027169">
    <property type="protein sequence ID" value="AVK04872.1"/>
    <property type="molecule type" value="Genomic_DNA"/>
</dbReference>
<sequence>MSLHPVSISLSSYGADLVRSRGQASFLPLLAMAGARRVELREELFAGPPDTEALTTAIQLQGLECVFSSPLELWREDGQLHPELEPTLRRAEACGAGWLKVSLGHLPEQPDLAALGRRLARHPLQLLVENDQTPQGGRIEVLERFFRLAERQQLNLAMTFDIGNWRWQEQAVDDAALRLGRYVGYVHCKAVIRNRDGKLVAVPPSAADLQYWQRLFQHFPEGAARAIEYPLLGDDLLSLSRRHIAALARLGHIQEERQHG</sequence>
<dbReference type="AlphaFoldDB" id="A0A2R3ISG7"/>
<dbReference type="Gene3D" id="3.20.20.150">
    <property type="entry name" value="Divalent-metal-dependent TIM barrel enzymes"/>
    <property type="match status" value="1"/>
</dbReference>
<accession>A0A2R3ISG7</accession>
<dbReference type="GeneID" id="77221165"/>
<dbReference type="Proteomes" id="UP000238390">
    <property type="component" value="Chromosome"/>
</dbReference>
<name>A0A2R3ISG7_9PSED</name>
<proteinExistence type="predicted"/>
<gene>
    <name evidence="1" type="ORF">CSB93_4237</name>
</gene>